<keyword evidence="2" id="KW-0813">Transport</keyword>
<dbReference type="PANTHER" id="PTHR43335">
    <property type="entry name" value="ABC TRANSPORTER, ATP-BINDING PROTEIN"/>
    <property type="match status" value="1"/>
</dbReference>
<proteinExistence type="inferred from homology"/>
<dbReference type="Gene3D" id="3.40.50.300">
    <property type="entry name" value="P-loop containing nucleotide triphosphate hydrolases"/>
    <property type="match status" value="1"/>
</dbReference>
<evidence type="ECO:0000313" key="4">
    <source>
        <dbReference type="EMBL" id="GAH45634.1"/>
    </source>
</evidence>
<organism evidence="4">
    <name type="scientific">marine sediment metagenome</name>
    <dbReference type="NCBI Taxonomy" id="412755"/>
    <lineage>
        <taxon>unclassified sequences</taxon>
        <taxon>metagenomes</taxon>
        <taxon>ecological metagenomes</taxon>
    </lineage>
</organism>
<evidence type="ECO:0000256" key="2">
    <source>
        <dbReference type="ARBA" id="ARBA00022448"/>
    </source>
</evidence>
<dbReference type="SUPFAM" id="SSF52540">
    <property type="entry name" value="P-loop containing nucleoside triphosphate hydrolases"/>
    <property type="match status" value="1"/>
</dbReference>
<dbReference type="PANTHER" id="PTHR43335:SF4">
    <property type="entry name" value="ABC TRANSPORTER, ATP-BINDING PROTEIN"/>
    <property type="match status" value="1"/>
</dbReference>
<dbReference type="GO" id="GO:0005524">
    <property type="term" value="F:ATP binding"/>
    <property type="evidence" value="ECO:0007669"/>
    <property type="project" value="InterPro"/>
</dbReference>
<evidence type="ECO:0000259" key="3">
    <source>
        <dbReference type="Pfam" id="PF00005"/>
    </source>
</evidence>
<dbReference type="GO" id="GO:0016887">
    <property type="term" value="F:ATP hydrolysis activity"/>
    <property type="evidence" value="ECO:0007669"/>
    <property type="project" value="InterPro"/>
</dbReference>
<dbReference type="EMBL" id="BARU01010172">
    <property type="protein sequence ID" value="GAH45634.1"/>
    <property type="molecule type" value="Genomic_DNA"/>
</dbReference>
<feature type="non-terminal residue" evidence="4">
    <location>
        <position position="1"/>
    </location>
</feature>
<name>X1GVJ6_9ZZZZ</name>
<reference evidence="4" key="1">
    <citation type="journal article" date="2014" name="Front. Microbiol.">
        <title>High frequency of phylogenetically diverse reductive dehalogenase-homologous genes in deep subseafloor sedimentary metagenomes.</title>
        <authorList>
            <person name="Kawai M."/>
            <person name="Futagami T."/>
            <person name="Toyoda A."/>
            <person name="Takaki Y."/>
            <person name="Nishi S."/>
            <person name="Hori S."/>
            <person name="Arai W."/>
            <person name="Tsubouchi T."/>
            <person name="Morono Y."/>
            <person name="Uchiyama I."/>
            <person name="Ito T."/>
            <person name="Fujiyama A."/>
            <person name="Inagaki F."/>
            <person name="Takami H."/>
        </authorList>
    </citation>
    <scope>NUCLEOTIDE SEQUENCE</scope>
    <source>
        <strain evidence="4">Expedition CK06-06</strain>
    </source>
</reference>
<dbReference type="InterPro" id="IPR003439">
    <property type="entry name" value="ABC_transporter-like_ATP-bd"/>
</dbReference>
<comment type="caution">
    <text evidence="4">The sequence shown here is derived from an EMBL/GenBank/DDBJ whole genome shotgun (WGS) entry which is preliminary data.</text>
</comment>
<evidence type="ECO:0000256" key="1">
    <source>
        <dbReference type="ARBA" id="ARBA00005417"/>
    </source>
</evidence>
<dbReference type="AlphaFoldDB" id="X1GVJ6"/>
<dbReference type="InterPro" id="IPR027417">
    <property type="entry name" value="P-loop_NTPase"/>
</dbReference>
<accession>X1GVJ6</accession>
<feature type="domain" description="ABC transporter" evidence="3">
    <location>
        <begin position="12"/>
        <end position="63"/>
    </location>
</feature>
<dbReference type="Pfam" id="PF00005">
    <property type="entry name" value="ABC_tran"/>
    <property type="match status" value="1"/>
</dbReference>
<comment type="similarity">
    <text evidence="1">Belongs to the ABC transporter superfamily.</text>
</comment>
<gene>
    <name evidence="4" type="ORF">S03H2_19471</name>
</gene>
<sequence length="140" mass="16179">LEFYSRMYDVPRRKERIHEVAAIVGMTSRLHDRVGTLSRGMQQRLSVARSLLHKPAIMLLDEPETGLDQQAISMLWEILQAEDEGKRTIIHTTHSLERGLELCDRLLILVRGEIVYERSRQALDLADLKQVYQHCTGIET</sequence>
<protein>
    <recommendedName>
        <fullName evidence="3">ABC transporter domain-containing protein</fullName>
    </recommendedName>
</protein>